<dbReference type="InterPro" id="IPR040256">
    <property type="entry name" value="At4g02000-like"/>
</dbReference>
<reference evidence="2" key="2">
    <citation type="submission" date="2025-08" db="UniProtKB">
        <authorList>
            <consortium name="RefSeq"/>
        </authorList>
    </citation>
    <scope>IDENTIFICATION</scope>
    <source>
        <tissue evidence="2">Leaves</tissue>
    </source>
</reference>
<reference evidence="1" key="1">
    <citation type="journal article" date="2025" name="Foods">
        <title>Unveiling the Microbial Signatures of Arabica Coffee Cherries: Insights into Ripeness Specific Diversity, Functional Traits, and Implications for Quality and Safety.</title>
        <authorList>
            <consortium name="RefSeq"/>
            <person name="Tenea G.N."/>
            <person name="Cifuentes V."/>
            <person name="Reyes P."/>
            <person name="Cevallos-Vallejos M."/>
        </authorList>
    </citation>
    <scope>NUCLEOTIDE SEQUENCE [LARGE SCALE GENOMIC DNA]</scope>
</reference>
<dbReference type="Proteomes" id="UP001652660">
    <property type="component" value="Chromosome 10c"/>
</dbReference>
<dbReference type="PANTHER" id="PTHR31286:SF165">
    <property type="entry name" value="DUF4283 DOMAIN-CONTAINING PROTEIN"/>
    <property type="match status" value="1"/>
</dbReference>
<organism evidence="1 2">
    <name type="scientific">Coffea arabica</name>
    <name type="common">Arabian coffee</name>
    <dbReference type="NCBI Taxonomy" id="13443"/>
    <lineage>
        <taxon>Eukaryota</taxon>
        <taxon>Viridiplantae</taxon>
        <taxon>Streptophyta</taxon>
        <taxon>Embryophyta</taxon>
        <taxon>Tracheophyta</taxon>
        <taxon>Spermatophyta</taxon>
        <taxon>Magnoliopsida</taxon>
        <taxon>eudicotyledons</taxon>
        <taxon>Gunneridae</taxon>
        <taxon>Pentapetalae</taxon>
        <taxon>asterids</taxon>
        <taxon>lamiids</taxon>
        <taxon>Gentianales</taxon>
        <taxon>Rubiaceae</taxon>
        <taxon>Ixoroideae</taxon>
        <taxon>Gardenieae complex</taxon>
        <taxon>Bertiereae - Coffeeae clade</taxon>
        <taxon>Coffeeae</taxon>
        <taxon>Coffea</taxon>
    </lineage>
</organism>
<gene>
    <name evidence="2" type="primary">LOC113714137</name>
</gene>
<protein>
    <recommendedName>
        <fullName evidence="3">DUF4283 domain-containing protein</fullName>
    </recommendedName>
</protein>
<dbReference type="RefSeq" id="XP_027093733.2">
    <property type="nucleotide sequence ID" value="XM_027237932.2"/>
</dbReference>
<dbReference type="PANTHER" id="PTHR31286">
    <property type="entry name" value="GLYCINE-RICH CELL WALL STRUCTURAL PROTEIN 1.8-LIKE"/>
    <property type="match status" value="1"/>
</dbReference>
<name>A0A6P6UTF4_COFAR</name>
<sequence>MYVFNFENVDSNDKVLVQFPRPMGSEMLFLRPWSPDLDLLKEDFKAVPVWIRLPGLKLHYYTNEALSKFVSFIGRPLHSDQHTALQTSDSFASVELSVESLRPSCIPFVDEKGESVSQVIEYEWIPSSCEKCKCFGHSLNKCPSLPRVDKRWVPKVVQNDNKVQETECKLDKGELCIVTNKMEDNEEAAVTVEKENLASKPIEEQSTEISELAMEKELFDGLSNQNSSSTHKDTLSSTSNIPIKGIEVVLPIENIFSPLMNMVVNNGEARNSGIVKGVKQKAWGLNKPIKHIAIQKLVSNANADIMGIVENKVKLQNTSNIVNKCLPGWSFIHNSTDSCAGHLNATRHIEERLGSSEFDALAMDDFNQCIEDIDVAEFSSGDRYYTRSNHRDDEVHGSPVRVVCEKLKIVKSALKKLNKQHFSDICCRVVEKKEQLSIIQSSLQSNPQNAELIQMNKAVIKEYADLMLAEEQFFKDKSRIQWLDVKMMIVQYYKNPFGNSSSFTPDKVSRLEHVIPIHLNEDQKYALQAPVTIEEIKCSLFSVKKGKAPGPDGFTIELFIGSWDWETIGEGVVQALKFCFDEEYITQNAFSKGRQIADSMLMMHEIVRGYHCHAGKPRAAIKVDLVKAYDSVYWNFSFATTRITLLLSNLFYLLKDALVDFESLSGLKPNLQKCSVCISYSSDDMAKKLCDCGNA</sequence>
<accession>A0A6P6UTF4</accession>
<evidence type="ECO:0000313" key="1">
    <source>
        <dbReference type="Proteomes" id="UP001652660"/>
    </source>
</evidence>
<proteinExistence type="predicted"/>
<dbReference type="OrthoDB" id="1939300at2759"/>
<evidence type="ECO:0000313" key="2">
    <source>
        <dbReference type="RefSeq" id="XP_027093733.2"/>
    </source>
</evidence>
<evidence type="ECO:0008006" key="3">
    <source>
        <dbReference type="Google" id="ProtNLM"/>
    </source>
</evidence>
<dbReference type="GeneID" id="113714137"/>
<dbReference type="AlphaFoldDB" id="A0A6P6UTF4"/>
<keyword evidence="1" id="KW-1185">Reference proteome</keyword>